<name>A0A6I8NZW8_ORNAN</name>
<proteinExistence type="predicted"/>
<evidence type="ECO:0000256" key="2">
    <source>
        <dbReference type="ARBA" id="ARBA00022525"/>
    </source>
</evidence>
<dbReference type="PROSITE" id="PS50287">
    <property type="entry name" value="SRCR_2"/>
    <property type="match status" value="1"/>
</dbReference>
<dbReference type="PRINTS" id="PR00258">
    <property type="entry name" value="SPERACTRCPTR"/>
</dbReference>
<evidence type="ECO:0000256" key="3">
    <source>
        <dbReference type="ARBA" id="ARBA00022729"/>
    </source>
</evidence>
<protein>
    <recommendedName>
        <fullName evidence="8">SRCR domain-containing protein</fullName>
    </recommendedName>
</protein>
<reference evidence="9" key="2">
    <citation type="submission" date="2025-09" db="UniProtKB">
        <authorList>
            <consortium name="Ensembl"/>
        </authorList>
    </citation>
    <scope>IDENTIFICATION</scope>
    <source>
        <strain evidence="9">Glennie</strain>
    </source>
</reference>
<dbReference type="InParanoid" id="A0A6I8NZW8"/>
<dbReference type="GO" id="GO:0016020">
    <property type="term" value="C:membrane"/>
    <property type="evidence" value="ECO:0007669"/>
    <property type="project" value="InterPro"/>
</dbReference>
<dbReference type="InterPro" id="IPR001190">
    <property type="entry name" value="SRCR"/>
</dbReference>
<comment type="subcellular location">
    <subcellularLocation>
        <location evidence="1">Secreted</location>
    </subcellularLocation>
</comment>
<keyword evidence="10" id="KW-1185">Reference proteome</keyword>
<keyword evidence="3" id="KW-0732">Signal</keyword>
<keyword evidence="2" id="KW-0964">Secreted</keyword>
<evidence type="ECO:0000256" key="4">
    <source>
        <dbReference type="ARBA" id="ARBA00022737"/>
    </source>
</evidence>
<dbReference type="Gene3D" id="3.10.250.10">
    <property type="entry name" value="SRCR-like domain"/>
    <property type="match status" value="1"/>
</dbReference>
<dbReference type="Proteomes" id="UP000002279">
    <property type="component" value="Unplaced"/>
</dbReference>
<reference evidence="9" key="1">
    <citation type="submission" date="2025-08" db="UniProtKB">
        <authorList>
            <consortium name="Ensembl"/>
        </authorList>
    </citation>
    <scope>IDENTIFICATION</scope>
    <source>
        <strain evidence="9">Glennie</strain>
    </source>
</reference>
<dbReference type="PANTHER" id="PTHR19331:SF22">
    <property type="entry name" value="DELETED IN MALIGNANT BRAIN TUMORS 1 PROTEIN"/>
    <property type="match status" value="1"/>
</dbReference>
<evidence type="ECO:0000256" key="7">
    <source>
        <dbReference type="PROSITE-ProRule" id="PRU00196"/>
    </source>
</evidence>
<dbReference type="SUPFAM" id="SSF56487">
    <property type="entry name" value="SRCR-like"/>
    <property type="match status" value="1"/>
</dbReference>
<keyword evidence="5" id="KW-1015">Disulfide bond</keyword>
<dbReference type="InterPro" id="IPR036772">
    <property type="entry name" value="SRCR-like_dom_sf"/>
</dbReference>
<dbReference type="Bgee" id="ENSOANG00000049858">
    <property type="expression patterns" value="Expressed in endometrium and 2 other cell types or tissues"/>
</dbReference>
<evidence type="ECO:0000259" key="8">
    <source>
        <dbReference type="PROSITE" id="PS50287"/>
    </source>
</evidence>
<sequence length="153" mass="17399">MKAEKVYVFLWKKNSGSTSSWHQGWGKLLLSGQIIPSLRLVNGRDRCQGRVEVWYRGTWGTVCDDNWDIKNANVVCRQLGCGYAIAAPGMAWYGQGTGNNQRFLRSGERWTECYFQKNDLGNRVKCGLERGEAGGREVSKEVECMREMSRGQH</sequence>
<evidence type="ECO:0000313" key="9">
    <source>
        <dbReference type="Ensembl" id="ENSOANP00000046407.1"/>
    </source>
</evidence>
<dbReference type="PANTHER" id="PTHR19331">
    <property type="entry name" value="SCAVENGER RECEPTOR DOMAIN-CONTAINING"/>
    <property type="match status" value="1"/>
</dbReference>
<feature type="domain" description="SRCR" evidence="8">
    <location>
        <begin position="38"/>
        <end position="153"/>
    </location>
</feature>
<accession>A0A6I8NZW8</accession>
<organism evidence="9 10">
    <name type="scientific">Ornithorhynchus anatinus</name>
    <name type="common">Duckbill platypus</name>
    <dbReference type="NCBI Taxonomy" id="9258"/>
    <lineage>
        <taxon>Eukaryota</taxon>
        <taxon>Metazoa</taxon>
        <taxon>Chordata</taxon>
        <taxon>Craniata</taxon>
        <taxon>Vertebrata</taxon>
        <taxon>Euteleostomi</taxon>
        <taxon>Mammalia</taxon>
        <taxon>Monotremata</taxon>
        <taxon>Ornithorhynchidae</taxon>
        <taxon>Ornithorhynchus</taxon>
    </lineage>
</organism>
<dbReference type="AlphaFoldDB" id="A0A6I8NZW8"/>
<dbReference type="PROSITE" id="PS00420">
    <property type="entry name" value="SRCR_1"/>
    <property type="match status" value="1"/>
</dbReference>
<keyword evidence="4" id="KW-0677">Repeat</keyword>
<dbReference type="Ensembl" id="ENSOANT00000054418.1">
    <property type="protein sequence ID" value="ENSOANP00000046407.1"/>
    <property type="gene ID" value="ENSOANG00000049858.1"/>
</dbReference>
<dbReference type="GeneTree" id="ENSGT00950000183145"/>
<evidence type="ECO:0000313" key="10">
    <source>
        <dbReference type="Proteomes" id="UP000002279"/>
    </source>
</evidence>
<dbReference type="Pfam" id="PF00530">
    <property type="entry name" value="SRCR"/>
    <property type="match status" value="1"/>
</dbReference>
<dbReference type="FunFam" id="3.10.250.10:FF:000009">
    <property type="entry name" value="WC1"/>
    <property type="match status" value="1"/>
</dbReference>
<evidence type="ECO:0000256" key="1">
    <source>
        <dbReference type="ARBA" id="ARBA00004613"/>
    </source>
</evidence>
<comment type="caution">
    <text evidence="7">Lacks conserved residue(s) required for the propagation of feature annotation.</text>
</comment>
<evidence type="ECO:0000256" key="6">
    <source>
        <dbReference type="ARBA" id="ARBA00023180"/>
    </source>
</evidence>
<keyword evidence="6" id="KW-0325">Glycoprotein</keyword>
<dbReference type="SMART" id="SM00202">
    <property type="entry name" value="SR"/>
    <property type="match status" value="1"/>
</dbReference>
<evidence type="ECO:0000256" key="5">
    <source>
        <dbReference type="ARBA" id="ARBA00023157"/>
    </source>
</evidence>